<organism evidence="1 2">
    <name type="scientific">Thiocapsa imhoffii</name>
    <dbReference type="NCBI Taxonomy" id="382777"/>
    <lineage>
        <taxon>Bacteria</taxon>
        <taxon>Pseudomonadati</taxon>
        <taxon>Pseudomonadota</taxon>
        <taxon>Gammaproteobacteria</taxon>
        <taxon>Chromatiales</taxon>
        <taxon>Chromatiaceae</taxon>
        <taxon>Thiocapsa</taxon>
    </lineage>
</organism>
<gene>
    <name evidence="1" type="ORF">CKO25_02495</name>
</gene>
<evidence type="ECO:0000313" key="1">
    <source>
        <dbReference type="EMBL" id="MBK1643545.1"/>
    </source>
</evidence>
<evidence type="ECO:0000313" key="2">
    <source>
        <dbReference type="Proteomes" id="UP001138802"/>
    </source>
</evidence>
<sequence length="113" mass="12309">MSLSHIHYRVVGEDDYVLEIEVTPTGAYRIDSGDHTSHEPRQGQLNAAQEGELSRLLANLGEPKSHHPPLGASGFMTELTVGDATTARHYQIWSGALSEHPEIAALVRALDVI</sequence>
<protein>
    <submittedName>
        <fullName evidence="1">Uncharacterized protein</fullName>
    </submittedName>
</protein>
<reference evidence="1 2" key="1">
    <citation type="journal article" date="2020" name="Microorganisms">
        <title>Osmotic Adaptation and Compatible Solute Biosynthesis of Phototrophic Bacteria as Revealed from Genome Analyses.</title>
        <authorList>
            <person name="Imhoff J.F."/>
            <person name="Rahn T."/>
            <person name="Kunzel S."/>
            <person name="Keller A."/>
            <person name="Neulinger S.C."/>
        </authorList>
    </citation>
    <scope>NUCLEOTIDE SEQUENCE [LARGE SCALE GENOMIC DNA]</scope>
    <source>
        <strain evidence="1 2">DSM 21303</strain>
    </source>
</reference>
<name>A0A9X0WFC7_9GAMM</name>
<proteinExistence type="predicted"/>
<accession>A0A9X0WFC7</accession>
<dbReference type="RefSeq" id="WP_200386358.1">
    <property type="nucleotide sequence ID" value="NZ_NRSD01000002.1"/>
</dbReference>
<comment type="caution">
    <text evidence="1">The sequence shown here is derived from an EMBL/GenBank/DDBJ whole genome shotgun (WGS) entry which is preliminary data.</text>
</comment>
<dbReference type="AlphaFoldDB" id="A0A9X0WFC7"/>
<dbReference type="EMBL" id="NRSD01000002">
    <property type="protein sequence ID" value="MBK1643545.1"/>
    <property type="molecule type" value="Genomic_DNA"/>
</dbReference>
<dbReference type="Proteomes" id="UP001138802">
    <property type="component" value="Unassembled WGS sequence"/>
</dbReference>
<keyword evidence="2" id="KW-1185">Reference proteome</keyword>